<dbReference type="InterPro" id="IPR027558">
    <property type="entry name" value="Pre_pil_HX9DG_C"/>
</dbReference>
<keyword evidence="1" id="KW-1133">Transmembrane helix</keyword>
<evidence type="ECO:0000313" key="3">
    <source>
        <dbReference type="EMBL" id="MDG3007004.1"/>
    </source>
</evidence>
<dbReference type="Proteomes" id="UP001216907">
    <property type="component" value="Unassembled WGS sequence"/>
</dbReference>
<evidence type="ECO:0000313" key="4">
    <source>
        <dbReference type="Proteomes" id="UP001216907"/>
    </source>
</evidence>
<evidence type="ECO:0000259" key="2">
    <source>
        <dbReference type="Pfam" id="PF07596"/>
    </source>
</evidence>
<dbReference type="RefSeq" id="WP_277863294.1">
    <property type="nucleotide sequence ID" value="NZ_JARRAG010000002.1"/>
</dbReference>
<dbReference type="PANTHER" id="PTHR30093:SF2">
    <property type="entry name" value="TYPE II SECRETION SYSTEM PROTEIN H"/>
    <property type="match status" value="1"/>
</dbReference>
<sequence length="321" mass="34566">MIRNRQIRPGRGFTLIELLVVIAIIAVLIALLLPAVQSAREAARRAQCVNNLKQIGLALHNYNDSHGVFPPGYSSFYKRDSGDAGTAEDDIGPGWGWASFILPQVEQRALFDSINFNFTLTQPHNLTSQYLRVGAYLCPSDSTPVTVPVRNEANTQTMYTVGCANYVGMFGVGEIGDAPGRGAGMFFRNSKISFAGVTDGASNTIAVSERSHNLSYVTWTGRAVGGWLFTTSSVEGGTDKFQVDPEEAFTMILGPAGTEDGARTPNDPQAHVEDYWSYHPGGVNAVLVDGSVRFIKSAINPIPWQALATRAGGEIISADAY</sequence>
<accession>A0ABT6FHL4</accession>
<protein>
    <submittedName>
        <fullName evidence="3">DUF1559 domain-containing protein</fullName>
    </submittedName>
</protein>
<dbReference type="SUPFAM" id="SSF54523">
    <property type="entry name" value="Pili subunits"/>
    <property type="match status" value="1"/>
</dbReference>
<dbReference type="PANTHER" id="PTHR30093">
    <property type="entry name" value="GENERAL SECRETION PATHWAY PROTEIN G"/>
    <property type="match status" value="1"/>
</dbReference>
<keyword evidence="4" id="KW-1185">Reference proteome</keyword>
<reference evidence="3 4" key="1">
    <citation type="submission" date="2023-03" db="EMBL/GenBank/DDBJ databases">
        <title>Paludisphaera mucosa sp. nov. a novel planctomycete from northern fen.</title>
        <authorList>
            <person name="Ivanova A."/>
        </authorList>
    </citation>
    <scope>NUCLEOTIDE SEQUENCE [LARGE SCALE GENOMIC DNA]</scope>
    <source>
        <strain evidence="3 4">Pla2</strain>
    </source>
</reference>
<dbReference type="Pfam" id="PF07596">
    <property type="entry name" value="SBP_bac_10"/>
    <property type="match status" value="1"/>
</dbReference>
<gene>
    <name evidence="3" type="ORF">PZE19_24820</name>
</gene>
<dbReference type="InterPro" id="IPR045584">
    <property type="entry name" value="Pilin-like"/>
</dbReference>
<feature type="domain" description="DUF1559" evidence="2">
    <location>
        <begin position="37"/>
        <end position="300"/>
    </location>
</feature>
<keyword evidence="1" id="KW-0812">Transmembrane</keyword>
<dbReference type="Pfam" id="PF07963">
    <property type="entry name" value="N_methyl"/>
    <property type="match status" value="1"/>
</dbReference>
<organism evidence="3 4">
    <name type="scientific">Paludisphaera mucosa</name>
    <dbReference type="NCBI Taxonomy" id="3030827"/>
    <lineage>
        <taxon>Bacteria</taxon>
        <taxon>Pseudomonadati</taxon>
        <taxon>Planctomycetota</taxon>
        <taxon>Planctomycetia</taxon>
        <taxon>Isosphaerales</taxon>
        <taxon>Isosphaeraceae</taxon>
        <taxon>Paludisphaera</taxon>
    </lineage>
</organism>
<feature type="transmembrane region" description="Helical" evidence="1">
    <location>
        <begin position="12"/>
        <end position="36"/>
    </location>
</feature>
<dbReference type="InterPro" id="IPR012902">
    <property type="entry name" value="N_methyl_site"/>
</dbReference>
<dbReference type="PROSITE" id="PS00409">
    <property type="entry name" value="PROKAR_NTER_METHYL"/>
    <property type="match status" value="1"/>
</dbReference>
<evidence type="ECO:0000256" key="1">
    <source>
        <dbReference type="SAM" id="Phobius"/>
    </source>
</evidence>
<name>A0ABT6FHL4_9BACT</name>
<dbReference type="NCBIfam" id="TIGR02532">
    <property type="entry name" value="IV_pilin_GFxxxE"/>
    <property type="match status" value="1"/>
</dbReference>
<keyword evidence="1" id="KW-0472">Membrane</keyword>
<dbReference type="NCBIfam" id="TIGR04294">
    <property type="entry name" value="pre_pil_HX9DG"/>
    <property type="match status" value="1"/>
</dbReference>
<dbReference type="Gene3D" id="3.30.700.10">
    <property type="entry name" value="Glycoprotein, Type 4 Pilin"/>
    <property type="match status" value="1"/>
</dbReference>
<proteinExistence type="predicted"/>
<dbReference type="EMBL" id="JARRAG010000002">
    <property type="protein sequence ID" value="MDG3007004.1"/>
    <property type="molecule type" value="Genomic_DNA"/>
</dbReference>
<comment type="caution">
    <text evidence="3">The sequence shown here is derived from an EMBL/GenBank/DDBJ whole genome shotgun (WGS) entry which is preliminary data.</text>
</comment>
<dbReference type="InterPro" id="IPR011453">
    <property type="entry name" value="DUF1559"/>
</dbReference>